<evidence type="ECO:0000313" key="5">
    <source>
        <dbReference type="EMBL" id="CEM31791.1"/>
    </source>
</evidence>
<dbReference type="Pfam" id="PF12796">
    <property type="entry name" value="Ank_2"/>
    <property type="match status" value="2"/>
</dbReference>
<reference evidence="5" key="1">
    <citation type="submission" date="2014-11" db="EMBL/GenBank/DDBJ databases">
        <authorList>
            <person name="Otto D Thomas"/>
            <person name="Naeem Raeece"/>
        </authorList>
    </citation>
    <scope>NUCLEOTIDE SEQUENCE</scope>
</reference>
<dbReference type="PROSITE" id="PS50088">
    <property type="entry name" value="ANK_REPEAT"/>
    <property type="match status" value="3"/>
</dbReference>
<dbReference type="EMBL" id="CDMZ01001386">
    <property type="protein sequence ID" value="CEM31791.1"/>
    <property type="molecule type" value="Genomic_DNA"/>
</dbReference>
<dbReference type="InterPro" id="IPR002110">
    <property type="entry name" value="Ankyrin_rpt"/>
</dbReference>
<feature type="region of interest" description="Disordered" evidence="4">
    <location>
        <begin position="1"/>
        <end position="68"/>
    </location>
</feature>
<dbReference type="PANTHER" id="PTHR24198:SF165">
    <property type="entry name" value="ANKYRIN REPEAT-CONTAINING PROTEIN-RELATED"/>
    <property type="match status" value="1"/>
</dbReference>
<dbReference type="SUPFAM" id="SSF48403">
    <property type="entry name" value="Ankyrin repeat"/>
    <property type="match status" value="1"/>
</dbReference>
<dbReference type="VEuPathDB" id="CryptoDB:Cvel_22675"/>
<feature type="compositionally biased region" description="Low complexity" evidence="4">
    <location>
        <begin position="88"/>
        <end position="100"/>
    </location>
</feature>
<feature type="region of interest" description="Disordered" evidence="4">
    <location>
        <begin position="82"/>
        <end position="108"/>
    </location>
</feature>
<accession>A0A0G4GNR6</accession>
<evidence type="ECO:0000256" key="4">
    <source>
        <dbReference type="SAM" id="MobiDB-lite"/>
    </source>
</evidence>
<dbReference type="PROSITE" id="PS50297">
    <property type="entry name" value="ANK_REP_REGION"/>
    <property type="match status" value="3"/>
</dbReference>
<feature type="repeat" description="ANK" evidence="3">
    <location>
        <begin position="254"/>
        <end position="286"/>
    </location>
</feature>
<feature type="repeat" description="ANK" evidence="3">
    <location>
        <begin position="142"/>
        <end position="177"/>
    </location>
</feature>
<name>A0A0G4GNR6_9ALVE</name>
<keyword evidence="1" id="KW-0677">Repeat</keyword>
<dbReference type="Gene3D" id="1.25.40.20">
    <property type="entry name" value="Ankyrin repeat-containing domain"/>
    <property type="match status" value="3"/>
</dbReference>
<feature type="repeat" description="ANK" evidence="3">
    <location>
        <begin position="383"/>
        <end position="415"/>
    </location>
</feature>
<protein>
    <submittedName>
        <fullName evidence="5">Uncharacterized protein</fullName>
    </submittedName>
</protein>
<feature type="compositionally biased region" description="Polar residues" evidence="4">
    <location>
        <begin position="1"/>
        <end position="45"/>
    </location>
</feature>
<organism evidence="5">
    <name type="scientific">Chromera velia CCMP2878</name>
    <dbReference type="NCBI Taxonomy" id="1169474"/>
    <lineage>
        <taxon>Eukaryota</taxon>
        <taxon>Sar</taxon>
        <taxon>Alveolata</taxon>
        <taxon>Colpodellida</taxon>
        <taxon>Chromeraceae</taxon>
        <taxon>Chromera</taxon>
    </lineage>
</organism>
<dbReference type="SMART" id="SM00248">
    <property type="entry name" value="ANK"/>
    <property type="match status" value="7"/>
</dbReference>
<dbReference type="AlphaFoldDB" id="A0A0G4GNR6"/>
<keyword evidence="2 3" id="KW-0040">ANK repeat</keyword>
<dbReference type="PhylomeDB" id="A0A0G4GNR6"/>
<evidence type="ECO:0000256" key="1">
    <source>
        <dbReference type="ARBA" id="ARBA00022737"/>
    </source>
</evidence>
<sequence>MSSLGVHSEENTQFIESDQSLGGYTASENVSSLQPSPDSNASSMSRVPGAASAAGMLEGNTGSRGTSSILASGMVDRETAGGYEDSLTTTSSSPPSVVHHSTPRHPRPTAVTLAEAVQDGDEARVRGLIAAGAKNMINAAVRGETVLHIAARMEGETGRRMVEVLVEKGGRIDLANMDGETPLKVAFLHDRAESLDAMLDTMRPAAVQKFVHSYRQDIRKGIIMAQESGGISAATLRVLADRVRLQDLYVGTEKRVSFLHMAIKAGRDDLVRVLLDRGLDMTAYSVVLGRSALAWAIGQKKTNLFPILAERMTSSMAAKEMDFALQYSTDLIPGLLQICLDCPEDTSGAATKAMCWAIREGKVELIQLSLDCGADINSFEPTGGPPPVHLAIQLGRSVCLRKLISAGADLSITAECMTHHLSLRGLRESVLFAAVRQKKSDIVEALLDAGVRWTETDESHIREFRRVSSEFGVFWFFPIFSETILRWVRAASDCEAL</sequence>
<evidence type="ECO:0000256" key="2">
    <source>
        <dbReference type="ARBA" id="ARBA00023043"/>
    </source>
</evidence>
<dbReference type="PANTHER" id="PTHR24198">
    <property type="entry name" value="ANKYRIN REPEAT AND PROTEIN KINASE DOMAIN-CONTAINING PROTEIN"/>
    <property type="match status" value="1"/>
</dbReference>
<evidence type="ECO:0000256" key="3">
    <source>
        <dbReference type="PROSITE-ProRule" id="PRU00023"/>
    </source>
</evidence>
<proteinExistence type="predicted"/>
<gene>
    <name evidence="5" type="ORF">Cvel_22675</name>
</gene>
<dbReference type="InterPro" id="IPR036770">
    <property type="entry name" value="Ankyrin_rpt-contain_sf"/>
</dbReference>